<dbReference type="Proteomes" id="UP000693970">
    <property type="component" value="Unassembled WGS sequence"/>
</dbReference>
<reference evidence="1" key="2">
    <citation type="submission" date="2021-04" db="EMBL/GenBank/DDBJ databases">
        <authorList>
            <person name="Podell S."/>
        </authorList>
    </citation>
    <scope>NUCLEOTIDE SEQUENCE</scope>
    <source>
        <strain evidence="1">Hildebrandi</strain>
    </source>
</reference>
<gene>
    <name evidence="1" type="ORF">IV203_002833</name>
</gene>
<sequence length="237" mass="26889">MEFQSWEHATAGEGMRLTLEKNSFQIPISRSINLAKLQSLLDIPPDFLEHEPPHKREQIVKMWRDQVLLKMKELIQARKSLLMNKHMRKAVFRSGMEALTSRFNHITENTKVQFREQIKDNDSRNYYLEFFRLSPIPDNVRNAPSCVAEIPESVSWAHPVGYCTTESLVIGEIVDEDGRSLLQSSEPSWRPRTDAYIPSVDTSIPIVVAAATVEAIPVTANSDCYSIVVEASATCDV</sequence>
<reference evidence="1" key="1">
    <citation type="journal article" date="2021" name="Sci. Rep.">
        <title>Diploid genomic architecture of Nitzschia inconspicua, an elite biomass production diatom.</title>
        <authorList>
            <person name="Oliver A."/>
            <person name="Podell S."/>
            <person name="Pinowska A."/>
            <person name="Traller J.C."/>
            <person name="Smith S.R."/>
            <person name="McClure R."/>
            <person name="Beliaev A."/>
            <person name="Bohutskyi P."/>
            <person name="Hill E.A."/>
            <person name="Rabines A."/>
            <person name="Zheng H."/>
            <person name="Allen L.Z."/>
            <person name="Kuo A."/>
            <person name="Grigoriev I.V."/>
            <person name="Allen A.E."/>
            <person name="Hazlebeck D."/>
            <person name="Allen E.E."/>
        </authorList>
    </citation>
    <scope>NUCLEOTIDE SEQUENCE</scope>
    <source>
        <strain evidence="1">Hildebrandi</strain>
    </source>
</reference>
<accession>A0A9K3L252</accession>
<dbReference type="EMBL" id="JAGRRH010000016">
    <property type="protein sequence ID" value="KAG7353478.1"/>
    <property type="molecule type" value="Genomic_DNA"/>
</dbReference>
<dbReference type="AlphaFoldDB" id="A0A9K3L252"/>
<evidence type="ECO:0000313" key="2">
    <source>
        <dbReference type="Proteomes" id="UP000693970"/>
    </source>
</evidence>
<comment type="caution">
    <text evidence="1">The sequence shown here is derived from an EMBL/GenBank/DDBJ whole genome shotgun (WGS) entry which is preliminary data.</text>
</comment>
<organism evidence="1 2">
    <name type="scientific">Nitzschia inconspicua</name>
    <dbReference type="NCBI Taxonomy" id="303405"/>
    <lineage>
        <taxon>Eukaryota</taxon>
        <taxon>Sar</taxon>
        <taxon>Stramenopiles</taxon>
        <taxon>Ochrophyta</taxon>
        <taxon>Bacillariophyta</taxon>
        <taxon>Bacillariophyceae</taxon>
        <taxon>Bacillariophycidae</taxon>
        <taxon>Bacillariales</taxon>
        <taxon>Bacillariaceae</taxon>
        <taxon>Nitzschia</taxon>
    </lineage>
</organism>
<keyword evidence="2" id="KW-1185">Reference proteome</keyword>
<protein>
    <submittedName>
        <fullName evidence="1">Uncharacterized protein</fullName>
    </submittedName>
</protein>
<evidence type="ECO:0000313" key="1">
    <source>
        <dbReference type="EMBL" id="KAG7353478.1"/>
    </source>
</evidence>
<name>A0A9K3L252_9STRA</name>
<proteinExistence type="predicted"/>